<dbReference type="PANTHER" id="PTHR20967">
    <property type="entry name" value="PROHORMONE-4"/>
    <property type="match status" value="1"/>
</dbReference>
<evidence type="ECO:0000256" key="1">
    <source>
        <dbReference type="ARBA" id="ARBA00023157"/>
    </source>
</evidence>
<accession>A0A4S2L0G5</accession>
<organism evidence="3 4">
    <name type="scientific">Temnothorax longispinosus</name>
    <dbReference type="NCBI Taxonomy" id="300112"/>
    <lineage>
        <taxon>Eukaryota</taxon>
        <taxon>Metazoa</taxon>
        <taxon>Ecdysozoa</taxon>
        <taxon>Arthropoda</taxon>
        <taxon>Hexapoda</taxon>
        <taxon>Insecta</taxon>
        <taxon>Pterygota</taxon>
        <taxon>Neoptera</taxon>
        <taxon>Endopterygota</taxon>
        <taxon>Hymenoptera</taxon>
        <taxon>Apocrita</taxon>
        <taxon>Aculeata</taxon>
        <taxon>Formicoidea</taxon>
        <taxon>Formicidae</taxon>
        <taxon>Myrmicinae</taxon>
        <taxon>Temnothorax</taxon>
    </lineage>
</organism>
<evidence type="ECO:0000313" key="4">
    <source>
        <dbReference type="Proteomes" id="UP000310200"/>
    </source>
</evidence>
<dbReference type="InterPro" id="IPR053103">
    <property type="entry name" value="IDLSRF-like_peptide"/>
</dbReference>
<keyword evidence="1" id="KW-1015">Disulfide bond</keyword>
<name>A0A4S2L0G5_9HYME</name>
<feature type="compositionally biased region" description="Acidic residues" evidence="2">
    <location>
        <begin position="233"/>
        <end position="243"/>
    </location>
</feature>
<dbReference type="InterPro" id="IPR002172">
    <property type="entry name" value="LDrepeatLR_classA_rpt"/>
</dbReference>
<dbReference type="CDD" id="cd00112">
    <property type="entry name" value="LDLa"/>
    <property type="match status" value="1"/>
</dbReference>
<protein>
    <submittedName>
        <fullName evidence="3">Prohormone-4</fullName>
    </submittedName>
</protein>
<feature type="compositionally biased region" description="Basic and acidic residues" evidence="2">
    <location>
        <begin position="194"/>
        <end position="232"/>
    </location>
</feature>
<feature type="region of interest" description="Disordered" evidence="2">
    <location>
        <begin position="24"/>
        <end position="53"/>
    </location>
</feature>
<comment type="caution">
    <text evidence="3">The sequence shown here is derived from an EMBL/GenBank/DDBJ whole genome shotgun (WGS) entry which is preliminary data.</text>
</comment>
<dbReference type="AlphaFoldDB" id="A0A4S2L0G5"/>
<reference evidence="3 4" key="1">
    <citation type="journal article" date="2019" name="Philos. Trans. R. Soc. Lond., B, Biol. Sci.">
        <title>Ant behaviour and brain gene expression of defending hosts depend on the ecological success of the intruding social parasite.</title>
        <authorList>
            <person name="Kaur R."/>
            <person name="Stoldt M."/>
            <person name="Jongepier E."/>
            <person name="Feldmeyer B."/>
            <person name="Menzel F."/>
            <person name="Bornberg-Bauer E."/>
            <person name="Foitzik S."/>
        </authorList>
    </citation>
    <scope>NUCLEOTIDE SEQUENCE [LARGE SCALE GENOMIC DNA]</scope>
    <source>
        <tissue evidence="3">Whole body</tissue>
    </source>
</reference>
<evidence type="ECO:0000313" key="3">
    <source>
        <dbReference type="EMBL" id="TGZ53969.1"/>
    </source>
</evidence>
<feature type="region of interest" description="Disordered" evidence="2">
    <location>
        <begin position="92"/>
        <end position="121"/>
    </location>
</feature>
<evidence type="ECO:0000256" key="2">
    <source>
        <dbReference type="SAM" id="MobiDB-lite"/>
    </source>
</evidence>
<feature type="compositionally biased region" description="Basic and acidic residues" evidence="2">
    <location>
        <begin position="103"/>
        <end position="121"/>
    </location>
</feature>
<dbReference type="PANTHER" id="PTHR20967:SF0">
    <property type="entry name" value="PROHORMONE-4"/>
    <property type="match status" value="1"/>
</dbReference>
<keyword evidence="4" id="KW-1185">Reference proteome</keyword>
<proteinExistence type="predicted"/>
<dbReference type="Proteomes" id="UP000310200">
    <property type="component" value="Unassembled WGS sequence"/>
</dbReference>
<sequence>MNLANAATFRVDLRSRVTRLAVSGVTQRPIGRPASHASSPPSPSPHPNHQREPAAGEIAWRRCVFDCSQGSQCSCAPLCTVTARPTGIGSVSFLREGGGESGADQRERESGKIPRKGERGGWCESDLAAPLTFAPTHTDTSRSPKRSALGARNLARATPRSYSNLGGAPDTNGRASDQVILARVTDTSTVHQIRVREEEPGILRGEEKKSTPQREVKEGEEALDSSQKRKEEEEKEEEEEEEGAPACNSHPLEARMVRRFCNGAVALGIALTACAAFPRAVMAIDLSRFYGHFNTKRSEACHPYEPFKCPGDGICISIQYLCDGAPDSKRPPVEETASFLQSLLASHGPNYLEKLFGTKARDTLKPLGGVEKVAIALSESQTIEDFGAALHLMRSDLEHLRSVFMAVENGDLGMLKSIGIKDSELGDVKFFLEKLVKTGFLD</sequence>
<gene>
    <name evidence="3" type="ORF">DBV15_03541</name>
</gene>
<feature type="region of interest" description="Disordered" evidence="2">
    <location>
        <begin position="134"/>
        <end position="174"/>
    </location>
</feature>
<feature type="region of interest" description="Disordered" evidence="2">
    <location>
        <begin position="191"/>
        <end position="249"/>
    </location>
</feature>
<dbReference type="EMBL" id="QBLH01000871">
    <property type="protein sequence ID" value="TGZ53969.1"/>
    <property type="molecule type" value="Genomic_DNA"/>
</dbReference>